<feature type="region of interest" description="Disordered" evidence="1">
    <location>
        <begin position="87"/>
        <end position="117"/>
    </location>
</feature>
<evidence type="ECO:0000313" key="3">
    <source>
        <dbReference type="EMBL" id="PWC26311.1"/>
    </source>
</evidence>
<dbReference type="EMBL" id="PDOA01000059">
    <property type="protein sequence ID" value="PWC26311.1"/>
    <property type="molecule type" value="Genomic_DNA"/>
</dbReference>
<evidence type="ECO:0000256" key="2">
    <source>
        <dbReference type="SAM" id="SignalP"/>
    </source>
</evidence>
<name>A0A2U1UXL4_9PROT</name>
<protein>
    <submittedName>
        <fullName evidence="3">Uncharacterized protein</fullName>
    </submittedName>
</protein>
<reference evidence="4" key="1">
    <citation type="submission" date="2017-10" db="EMBL/GenBank/DDBJ databases">
        <authorList>
            <person name="Toshchakov S.V."/>
            <person name="Goeva M.A."/>
        </authorList>
    </citation>
    <scope>NUCLEOTIDE SEQUENCE [LARGE SCALE GENOMIC DNA]</scope>
    <source>
        <strain evidence="4">JR1/69-1-13</strain>
    </source>
</reference>
<dbReference type="OrthoDB" id="7282929at2"/>
<proteinExistence type="predicted"/>
<keyword evidence="4" id="KW-1185">Reference proteome</keyword>
<dbReference type="RefSeq" id="WP_109519406.1">
    <property type="nucleotide sequence ID" value="NZ_PDOA01000059.1"/>
</dbReference>
<dbReference type="Proteomes" id="UP000245048">
    <property type="component" value="Unassembled WGS sequence"/>
</dbReference>
<organism evidence="3 4">
    <name type="scientific">Teichococcus aestuarii</name>
    <dbReference type="NCBI Taxonomy" id="568898"/>
    <lineage>
        <taxon>Bacteria</taxon>
        <taxon>Pseudomonadati</taxon>
        <taxon>Pseudomonadota</taxon>
        <taxon>Alphaproteobacteria</taxon>
        <taxon>Acetobacterales</taxon>
        <taxon>Roseomonadaceae</taxon>
        <taxon>Roseomonas</taxon>
    </lineage>
</organism>
<evidence type="ECO:0000313" key="4">
    <source>
        <dbReference type="Proteomes" id="UP000245048"/>
    </source>
</evidence>
<feature type="compositionally biased region" description="Low complexity" evidence="1">
    <location>
        <begin position="87"/>
        <end position="98"/>
    </location>
</feature>
<accession>A0A2U1UXL4</accession>
<gene>
    <name evidence="3" type="ORF">CR165_23950</name>
</gene>
<comment type="caution">
    <text evidence="3">The sequence shown here is derived from an EMBL/GenBank/DDBJ whole genome shotgun (WGS) entry which is preliminary data.</text>
</comment>
<sequence>MDMRAAGQAIFLAATLAMTVPAMAQPRQVPALDTSRLHVGTFDVRAFDPLGMPERDTARLAGKQEAAPAGGRHETLSAAMALAVPQTAQPAQAPTLAASGSLFSDGWSRNGFGGRSQ</sequence>
<dbReference type="AlphaFoldDB" id="A0A2U1UXL4"/>
<keyword evidence="2" id="KW-0732">Signal</keyword>
<evidence type="ECO:0000256" key="1">
    <source>
        <dbReference type="SAM" id="MobiDB-lite"/>
    </source>
</evidence>
<feature type="signal peptide" evidence="2">
    <location>
        <begin position="1"/>
        <end position="24"/>
    </location>
</feature>
<feature type="chain" id="PRO_5015595193" evidence="2">
    <location>
        <begin position="25"/>
        <end position="117"/>
    </location>
</feature>